<dbReference type="PANTHER" id="PTHR47676:SF1">
    <property type="entry name" value="SMR DOMAIN-CONTAINING PROTEIN"/>
    <property type="match status" value="1"/>
</dbReference>
<dbReference type="Gene3D" id="3.30.1370.110">
    <property type="match status" value="1"/>
</dbReference>
<dbReference type="SMART" id="SM00463">
    <property type="entry name" value="SMR"/>
    <property type="match status" value="1"/>
</dbReference>
<dbReference type="EMBL" id="PDCK01000045">
    <property type="protein sequence ID" value="PRQ18188.1"/>
    <property type="molecule type" value="Genomic_DNA"/>
</dbReference>
<dbReference type="PROSITE" id="PS50828">
    <property type="entry name" value="SMR"/>
    <property type="match status" value="1"/>
</dbReference>
<gene>
    <name evidence="2" type="ORF">RchiOBHm_Chr7g0203221</name>
</gene>
<dbReference type="SUPFAM" id="SSF160443">
    <property type="entry name" value="SMR domain-like"/>
    <property type="match status" value="1"/>
</dbReference>
<dbReference type="STRING" id="74649.A0A2P6P8C9"/>
<dbReference type="InterPro" id="IPR055319">
    <property type="entry name" value="At5g58720-like"/>
</dbReference>
<dbReference type="Proteomes" id="UP000238479">
    <property type="component" value="Chromosome 7"/>
</dbReference>
<dbReference type="AlphaFoldDB" id="A0A2P6P8C9"/>
<evidence type="ECO:0000259" key="1">
    <source>
        <dbReference type="PROSITE" id="PS50828"/>
    </source>
</evidence>
<dbReference type="InterPro" id="IPR013899">
    <property type="entry name" value="DUF1771"/>
</dbReference>
<dbReference type="InterPro" id="IPR036063">
    <property type="entry name" value="Smr_dom_sf"/>
</dbReference>
<dbReference type="PANTHER" id="PTHR47676">
    <property type="entry name" value="OS01G0225100 PROTEIN"/>
    <property type="match status" value="1"/>
</dbReference>
<sequence>MTSKTRQGSLAATTKEDAEQFLCSMFGDESEISLGVVKDVLGQCGCEVEKALDALLELSSSSRKRRCSSEYIRKNYAEVLVGPSQAHRSTSANLSQMVESLFNNSKRSLQNEEPRTMNSWKNSVKELQDSLGPEFDVAKGAEYDAYRSTAKEHWDSVKSYHQKAATAYSNGSRAYAGYLSEQAKAKAKLAREVDEKASQEIFKAKNKDKGIKNDVMTIDLHGQHVNEAMKFLKMHIQYGTNTQSLRFLRVITGHGAGKSIVKHSVIKFFQKEGIKWSEENPGALLIKLGSQRDYFRFMDRDVRSICSCQLIVRKTSMIVGL</sequence>
<dbReference type="SMART" id="SM01162">
    <property type="entry name" value="DUF1771"/>
    <property type="match status" value="1"/>
</dbReference>
<evidence type="ECO:0000313" key="3">
    <source>
        <dbReference type="Proteomes" id="UP000238479"/>
    </source>
</evidence>
<organism evidence="2 3">
    <name type="scientific">Rosa chinensis</name>
    <name type="common">China rose</name>
    <dbReference type="NCBI Taxonomy" id="74649"/>
    <lineage>
        <taxon>Eukaryota</taxon>
        <taxon>Viridiplantae</taxon>
        <taxon>Streptophyta</taxon>
        <taxon>Embryophyta</taxon>
        <taxon>Tracheophyta</taxon>
        <taxon>Spermatophyta</taxon>
        <taxon>Magnoliopsida</taxon>
        <taxon>eudicotyledons</taxon>
        <taxon>Gunneridae</taxon>
        <taxon>Pentapetalae</taxon>
        <taxon>rosids</taxon>
        <taxon>fabids</taxon>
        <taxon>Rosales</taxon>
        <taxon>Rosaceae</taxon>
        <taxon>Rosoideae</taxon>
        <taxon>Rosoideae incertae sedis</taxon>
        <taxon>Rosa</taxon>
    </lineage>
</organism>
<evidence type="ECO:0000313" key="2">
    <source>
        <dbReference type="EMBL" id="PRQ18188.1"/>
    </source>
</evidence>
<proteinExistence type="predicted"/>
<dbReference type="Gramene" id="PRQ18188">
    <property type="protein sequence ID" value="PRQ18188"/>
    <property type="gene ID" value="RchiOBHm_Chr7g0203221"/>
</dbReference>
<accession>A0A2P6P8C9</accession>
<reference evidence="2 3" key="1">
    <citation type="journal article" date="2018" name="Nat. Genet.">
        <title>The Rosa genome provides new insights in the design of modern roses.</title>
        <authorList>
            <person name="Bendahmane M."/>
        </authorList>
    </citation>
    <scope>NUCLEOTIDE SEQUENCE [LARGE SCALE GENOMIC DNA]</scope>
    <source>
        <strain evidence="3">cv. Old Blush</strain>
    </source>
</reference>
<dbReference type="Pfam" id="PF08590">
    <property type="entry name" value="DUF1771"/>
    <property type="match status" value="1"/>
</dbReference>
<comment type="caution">
    <text evidence="2">The sequence shown here is derived from an EMBL/GenBank/DDBJ whole genome shotgun (WGS) entry which is preliminary data.</text>
</comment>
<keyword evidence="3" id="KW-1185">Reference proteome</keyword>
<protein>
    <submittedName>
        <fullName evidence="2">Putative Smr domain-containing protein</fullName>
    </submittedName>
</protein>
<name>A0A2P6P8C9_ROSCH</name>
<feature type="domain" description="Smr" evidence="1">
    <location>
        <begin position="218"/>
        <end position="289"/>
    </location>
</feature>
<dbReference type="Gene3D" id="1.10.8.10">
    <property type="entry name" value="DNA helicase RuvA subunit, C-terminal domain"/>
    <property type="match status" value="1"/>
</dbReference>
<dbReference type="InterPro" id="IPR002625">
    <property type="entry name" value="Smr_dom"/>
</dbReference>